<protein>
    <submittedName>
        <fullName evidence="2">Uncharacterized protein</fullName>
    </submittedName>
</protein>
<feature type="region of interest" description="Disordered" evidence="1">
    <location>
        <begin position="93"/>
        <end position="190"/>
    </location>
</feature>
<evidence type="ECO:0000256" key="1">
    <source>
        <dbReference type="SAM" id="MobiDB-lite"/>
    </source>
</evidence>
<evidence type="ECO:0000313" key="3">
    <source>
        <dbReference type="Proteomes" id="UP000008237"/>
    </source>
</evidence>
<reference evidence="2 3" key="1">
    <citation type="journal article" date="2010" name="Science">
        <title>Genomic comparison of the ants Camponotus floridanus and Harpegnathos saltator.</title>
        <authorList>
            <person name="Bonasio R."/>
            <person name="Zhang G."/>
            <person name="Ye C."/>
            <person name="Mutti N.S."/>
            <person name="Fang X."/>
            <person name="Qin N."/>
            <person name="Donahue G."/>
            <person name="Yang P."/>
            <person name="Li Q."/>
            <person name="Li C."/>
            <person name="Zhang P."/>
            <person name="Huang Z."/>
            <person name="Berger S.L."/>
            <person name="Reinberg D."/>
            <person name="Wang J."/>
            <person name="Liebig J."/>
        </authorList>
    </citation>
    <scope>NUCLEOTIDE SEQUENCE [LARGE SCALE GENOMIC DNA]</scope>
    <source>
        <strain evidence="2 3">R22 G/1</strain>
    </source>
</reference>
<keyword evidence="3" id="KW-1185">Reference proteome</keyword>
<dbReference type="Proteomes" id="UP000008237">
    <property type="component" value="Unassembled WGS sequence"/>
</dbReference>
<gene>
    <name evidence="2" type="ORF">EAI_04516</name>
</gene>
<dbReference type="InParanoid" id="E2BKX4"/>
<organism evidence="3">
    <name type="scientific">Harpegnathos saltator</name>
    <name type="common">Jerdon's jumping ant</name>
    <dbReference type="NCBI Taxonomy" id="610380"/>
    <lineage>
        <taxon>Eukaryota</taxon>
        <taxon>Metazoa</taxon>
        <taxon>Ecdysozoa</taxon>
        <taxon>Arthropoda</taxon>
        <taxon>Hexapoda</taxon>
        <taxon>Insecta</taxon>
        <taxon>Pterygota</taxon>
        <taxon>Neoptera</taxon>
        <taxon>Endopterygota</taxon>
        <taxon>Hymenoptera</taxon>
        <taxon>Apocrita</taxon>
        <taxon>Aculeata</taxon>
        <taxon>Formicoidea</taxon>
        <taxon>Formicidae</taxon>
        <taxon>Ponerinae</taxon>
        <taxon>Ponerini</taxon>
        <taxon>Harpegnathos</taxon>
    </lineage>
</organism>
<dbReference type="AlphaFoldDB" id="E2BKX4"/>
<evidence type="ECO:0000313" key="2">
    <source>
        <dbReference type="EMBL" id="EFN83655.1"/>
    </source>
</evidence>
<sequence>MVENAALERHFKPIIEPLKQIARSSTNMESAVDVKTKPLSMSTSEETKRVILKLEEKIKRMAKLSPVTLTTPKRKLLNDPLIVPTSTEALQHEELHGMSHKPSPIDNLLTDDDDENVSETPDESAAASFCVHKRQLKGARAKEVEDGPQPSSSAMGSTVSRWPPLRNIPIKEPPYEMKSNIPQKNLENKL</sequence>
<feature type="compositionally biased region" description="Acidic residues" evidence="1">
    <location>
        <begin position="109"/>
        <end position="122"/>
    </location>
</feature>
<proteinExistence type="predicted"/>
<name>E2BKX4_HARSA</name>
<dbReference type="EMBL" id="GL448852">
    <property type="protein sequence ID" value="EFN83655.1"/>
    <property type="molecule type" value="Genomic_DNA"/>
</dbReference>
<feature type="compositionally biased region" description="Polar residues" evidence="1">
    <location>
        <begin position="180"/>
        <end position="190"/>
    </location>
</feature>
<accession>E2BKX4</accession>
<feature type="compositionally biased region" description="Polar residues" evidence="1">
    <location>
        <begin position="149"/>
        <end position="160"/>
    </location>
</feature>
<feature type="region of interest" description="Disordered" evidence="1">
    <location>
        <begin position="25"/>
        <end position="45"/>
    </location>
</feature>